<evidence type="ECO:0000313" key="1">
    <source>
        <dbReference type="EMBL" id="KAK6988512.1"/>
    </source>
</evidence>
<protein>
    <submittedName>
        <fullName evidence="1">Uncharacterized protein</fullName>
    </submittedName>
</protein>
<dbReference type="Proteomes" id="UP001362999">
    <property type="component" value="Unassembled WGS sequence"/>
</dbReference>
<sequence length="234" mass="25948">MPSDFFLYTNRFICDARTVNSAGCGKSFRETDPHIVAQLPRHVQVAFSAYISARGAVSVLMMRQMSNTAATRLGAAPFSELVSEMQYRDHADQELYLAAAKSYGHQKVPPFSAFNDPSGYAGLPPSVKYCRAMFTYYTSAIGIFIERATAALPLGVAKADHTFDVLKHTGRVKDSQALVCTHQVFEPGERDVSGNYPRVERFWQSTNSNSLHGFTSRYVYICSVCSHLITAVYS</sequence>
<accession>A0AAV9ZQB8</accession>
<evidence type="ECO:0000313" key="2">
    <source>
        <dbReference type="Proteomes" id="UP001362999"/>
    </source>
</evidence>
<name>A0AAV9ZQB8_9AGAR</name>
<dbReference type="AlphaFoldDB" id="A0AAV9ZQB8"/>
<keyword evidence="2" id="KW-1185">Reference proteome</keyword>
<reference evidence="1 2" key="1">
    <citation type="journal article" date="2024" name="J Genomics">
        <title>Draft genome sequencing and assembly of Favolaschia claudopus CIRM-BRFM 2984 isolated from oak limbs.</title>
        <authorList>
            <person name="Navarro D."/>
            <person name="Drula E."/>
            <person name="Chaduli D."/>
            <person name="Cazenave R."/>
            <person name="Ahrendt S."/>
            <person name="Wang J."/>
            <person name="Lipzen A."/>
            <person name="Daum C."/>
            <person name="Barry K."/>
            <person name="Grigoriev I.V."/>
            <person name="Favel A."/>
            <person name="Rosso M.N."/>
            <person name="Martin F."/>
        </authorList>
    </citation>
    <scope>NUCLEOTIDE SEQUENCE [LARGE SCALE GENOMIC DNA]</scope>
    <source>
        <strain evidence="1 2">CIRM-BRFM 2984</strain>
    </source>
</reference>
<dbReference type="EMBL" id="JAWWNJ010000122">
    <property type="protein sequence ID" value="KAK6988512.1"/>
    <property type="molecule type" value="Genomic_DNA"/>
</dbReference>
<proteinExistence type="predicted"/>
<organism evidence="1 2">
    <name type="scientific">Favolaschia claudopus</name>
    <dbReference type="NCBI Taxonomy" id="2862362"/>
    <lineage>
        <taxon>Eukaryota</taxon>
        <taxon>Fungi</taxon>
        <taxon>Dikarya</taxon>
        <taxon>Basidiomycota</taxon>
        <taxon>Agaricomycotina</taxon>
        <taxon>Agaricomycetes</taxon>
        <taxon>Agaricomycetidae</taxon>
        <taxon>Agaricales</taxon>
        <taxon>Marasmiineae</taxon>
        <taxon>Mycenaceae</taxon>
        <taxon>Favolaschia</taxon>
    </lineage>
</organism>
<comment type="caution">
    <text evidence="1">The sequence shown here is derived from an EMBL/GenBank/DDBJ whole genome shotgun (WGS) entry which is preliminary data.</text>
</comment>
<gene>
    <name evidence="1" type="ORF">R3P38DRAFT_3095702</name>
</gene>